<dbReference type="Proteomes" id="UP000664940">
    <property type="component" value="Unassembled WGS sequence"/>
</dbReference>
<dbReference type="GO" id="GO:0034341">
    <property type="term" value="P:response to type II interferon"/>
    <property type="evidence" value="ECO:0007669"/>
    <property type="project" value="TreeGrafter"/>
</dbReference>
<feature type="transmembrane region" description="Helical" evidence="6">
    <location>
        <begin position="85"/>
        <end position="103"/>
    </location>
</feature>
<dbReference type="GO" id="GO:0035455">
    <property type="term" value="P:response to interferon-alpha"/>
    <property type="evidence" value="ECO:0007669"/>
    <property type="project" value="TreeGrafter"/>
</dbReference>
<organism evidence="8 10">
    <name type="scientific">Phyllostomus discolor</name>
    <name type="common">pale spear-nosed bat</name>
    <dbReference type="NCBI Taxonomy" id="89673"/>
    <lineage>
        <taxon>Eukaryota</taxon>
        <taxon>Metazoa</taxon>
        <taxon>Chordata</taxon>
        <taxon>Craniata</taxon>
        <taxon>Vertebrata</taxon>
        <taxon>Euteleostomi</taxon>
        <taxon>Mammalia</taxon>
        <taxon>Eutheria</taxon>
        <taxon>Laurasiatheria</taxon>
        <taxon>Chiroptera</taxon>
        <taxon>Yangochiroptera</taxon>
        <taxon>Phyllostomidae</taxon>
        <taxon>Phyllostominae</taxon>
        <taxon>Phyllostomus</taxon>
    </lineage>
</organism>
<evidence type="ECO:0000256" key="6">
    <source>
        <dbReference type="SAM" id="Phobius"/>
    </source>
</evidence>
<dbReference type="InterPro" id="IPR007593">
    <property type="entry name" value="CD225/Dispanin_fam"/>
</dbReference>
<dbReference type="GO" id="GO:0045071">
    <property type="term" value="P:negative regulation of viral genome replication"/>
    <property type="evidence" value="ECO:0007669"/>
    <property type="project" value="TreeGrafter"/>
</dbReference>
<evidence type="ECO:0000256" key="2">
    <source>
        <dbReference type="ARBA" id="ARBA00006843"/>
    </source>
</evidence>
<accession>A0A6J2LYL0</accession>
<evidence type="ECO:0000313" key="7">
    <source>
        <dbReference type="EMBL" id="KAF6103693.1"/>
    </source>
</evidence>
<dbReference type="RefSeq" id="XP_028370908.1">
    <property type="nucleotide sequence ID" value="XM_028515107.2"/>
</dbReference>
<keyword evidence="4 6" id="KW-1133">Transmembrane helix</keyword>
<dbReference type="KEGG" id="pdic:114499172"/>
<evidence type="ECO:0000256" key="3">
    <source>
        <dbReference type="ARBA" id="ARBA00022692"/>
    </source>
</evidence>
<comment type="similarity">
    <text evidence="2">Belongs to the CD225/Dispanin family.</text>
</comment>
<reference evidence="10" key="2">
    <citation type="submission" date="2025-04" db="UniProtKB">
        <authorList>
            <consortium name="RefSeq"/>
        </authorList>
    </citation>
    <scope>IDENTIFICATION</scope>
    <source>
        <tissue evidence="10">Muscle</tissue>
    </source>
</reference>
<evidence type="ECO:0000256" key="5">
    <source>
        <dbReference type="ARBA" id="ARBA00023136"/>
    </source>
</evidence>
<dbReference type="EMBL" id="JABVXQ010000006">
    <property type="protein sequence ID" value="KAF6103693.1"/>
    <property type="molecule type" value="Genomic_DNA"/>
</dbReference>
<dbReference type="PANTHER" id="PTHR13999">
    <property type="entry name" value="INTERFERON INDUCIBLE TRANSMEMBRANE PROTEIN"/>
    <property type="match status" value="1"/>
</dbReference>
<dbReference type="Proteomes" id="UP000504628">
    <property type="component" value="Chromosome 6"/>
</dbReference>
<evidence type="ECO:0000313" key="8">
    <source>
        <dbReference type="Proteomes" id="UP000504628"/>
    </source>
</evidence>
<dbReference type="GO" id="GO:0005886">
    <property type="term" value="C:plasma membrane"/>
    <property type="evidence" value="ECO:0007669"/>
    <property type="project" value="TreeGrafter"/>
</dbReference>
<keyword evidence="5 6" id="KW-0472">Membrane</keyword>
<protein>
    <submittedName>
        <fullName evidence="10">Interferon-induced transmembrane protein 3-like</fullName>
    </submittedName>
</protein>
<dbReference type="InterPro" id="IPR051517">
    <property type="entry name" value="IFITM_antiviral_protein"/>
</dbReference>
<dbReference type="GeneID" id="114499172"/>
<evidence type="ECO:0000313" key="9">
    <source>
        <dbReference type="Proteomes" id="UP000664940"/>
    </source>
</evidence>
<dbReference type="Pfam" id="PF04505">
    <property type="entry name" value="CD225"/>
    <property type="match status" value="1"/>
</dbReference>
<dbReference type="AlphaFoldDB" id="A0A6J2LYL0"/>
<comment type="subcellular location">
    <subcellularLocation>
        <location evidence="1">Membrane</location>
    </subcellularLocation>
</comment>
<evidence type="ECO:0000256" key="1">
    <source>
        <dbReference type="ARBA" id="ARBA00004370"/>
    </source>
</evidence>
<dbReference type="PANTHER" id="PTHR13999:SF4">
    <property type="entry name" value="INTERFERON-INDUCED TRANSMEMBRANE PROTEIN 3"/>
    <property type="match status" value="1"/>
</dbReference>
<gene>
    <name evidence="10" type="primary">LOC114499172</name>
    <name evidence="7" type="ORF">HJG60_006585</name>
</gene>
<name>A0A6J2LYL0_9CHIR</name>
<sequence length="109" mass="11827">MIKEEHEVVITGADQGPGPVVSTVVNIQTEPAVPDHIIWSLLSSIYFNVFCLGLVAFSYSIKARDRKRVHDMAGAQSYASTAKKLNIAAGVCGLILFIILIVIKATTRQ</sequence>
<keyword evidence="3 6" id="KW-0812">Transmembrane</keyword>
<evidence type="ECO:0000313" key="10">
    <source>
        <dbReference type="RefSeq" id="XP_028370908.1"/>
    </source>
</evidence>
<dbReference type="GO" id="GO:0035456">
    <property type="term" value="P:response to interferon-beta"/>
    <property type="evidence" value="ECO:0007669"/>
    <property type="project" value="TreeGrafter"/>
</dbReference>
<feature type="transmembrane region" description="Helical" evidence="6">
    <location>
        <begin position="37"/>
        <end position="59"/>
    </location>
</feature>
<dbReference type="GO" id="GO:0060337">
    <property type="term" value="P:type I interferon-mediated signaling pathway"/>
    <property type="evidence" value="ECO:0007669"/>
    <property type="project" value="TreeGrafter"/>
</dbReference>
<dbReference type="OrthoDB" id="9906841at2759"/>
<dbReference type="GO" id="GO:0046597">
    <property type="term" value="P:host-mediated suppression of symbiont invasion"/>
    <property type="evidence" value="ECO:0007669"/>
    <property type="project" value="TreeGrafter"/>
</dbReference>
<dbReference type="GO" id="GO:0051607">
    <property type="term" value="P:defense response to virus"/>
    <property type="evidence" value="ECO:0007669"/>
    <property type="project" value="TreeGrafter"/>
</dbReference>
<keyword evidence="8" id="KW-1185">Reference proteome</keyword>
<evidence type="ECO:0000256" key="4">
    <source>
        <dbReference type="ARBA" id="ARBA00022989"/>
    </source>
</evidence>
<proteinExistence type="inferred from homology"/>
<reference evidence="7 9" key="1">
    <citation type="journal article" date="2020" name="Nature">
        <title>Six reference-quality genomes reveal evolution of bat adaptations.</title>
        <authorList>
            <person name="Jebb D."/>
            <person name="Huang Z."/>
            <person name="Pippel M."/>
            <person name="Hughes G.M."/>
            <person name="Lavrichenko K."/>
            <person name="Devanna P."/>
            <person name="Winkler S."/>
            <person name="Jermiin L.S."/>
            <person name="Skirmuntt E.C."/>
            <person name="Katzourakis A."/>
            <person name="Burkitt-Gray L."/>
            <person name="Ray D.A."/>
            <person name="Sullivan K.A.M."/>
            <person name="Roscito J.G."/>
            <person name="Kirilenko B.M."/>
            <person name="Davalos L.M."/>
            <person name="Corthals A.P."/>
            <person name="Power M.L."/>
            <person name="Jones G."/>
            <person name="Ransome R.D."/>
            <person name="Dechmann D.K.N."/>
            <person name="Locatelli A.G."/>
            <person name="Puechmaille S.J."/>
            <person name="Fedrigo O."/>
            <person name="Jarvis E.D."/>
            <person name="Hiller M."/>
            <person name="Vernes S.C."/>
            <person name="Myers E.W."/>
            <person name="Teeling E.C."/>
        </authorList>
    </citation>
    <scope>NUCLEOTIDE SEQUENCE [LARGE SCALE GENOMIC DNA]</scope>
    <source>
        <strain evidence="7">Bat1K_MPI-CBG_1</strain>
    </source>
</reference>